<name>A6HBN8_RAT</name>
<evidence type="ECO:0000313" key="3">
    <source>
        <dbReference type="Proteomes" id="UP000234681"/>
    </source>
</evidence>
<dbReference type="EMBL" id="CH473947">
    <property type="protein sequence ID" value="EDM03443.1"/>
    <property type="molecule type" value="Genomic_DNA"/>
</dbReference>
<organism evidence="2 3">
    <name type="scientific">Rattus norvegicus</name>
    <name type="common">Rat</name>
    <dbReference type="NCBI Taxonomy" id="10116"/>
    <lineage>
        <taxon>Eukaryota</taxon>
        <taxon>Metazoa</taxon>
        <taxon>Chordata</taxon>
        <taxon>Craniata</taxon>
        <taxon>Vertebrata</taxon>
        <taxon>Euteleostomi</taxon>
        <taxon>Mammalia</taxon>
        <taxon>Eutheria</taxon>
        <taxon>Euarchontoglires</taxon>
        <taxon>Glires</taxon>
        <taxon>Rodentia</taxon>
        <taxon>Myomorpha</taxon>
        <taxon>Muroidea</taxon>
        <taxon>Muridae</taxon>
        <taxon>Murinae</taxon>
        <taxon>Rattus</taxon>
    </lineage>
</organism>
<evidence type="ECO:0000256" key="1">
    <source>
        <dbReference type="SAM" id="MobiDB-lite"/>
    </source>
</evidence>
<proteinExistence type="predicted"/>
<gene>
    <name evidence="2" type="ORF">rCG_61366</name>
</gene>
<protein>
    <submittedName>
        <fullName evidence="2">RCG61366</fullName>
    </submittedName>
</protein>
<accession>A6HBN8</accession>
<feature type="region of interest" description="Disordered" evidence="1">
    <location>
        <begin position="55"/>
        <end position="76"/>
    </location>
</feature>
<dbReference type="AlphaFoldDB" id="A6HBN8"/>
<evidence type="ECO:0000313" key="2">
    <source>
        <dbReference type="EMBL" id="EDM03443.1"/>
    </source>
</evidence>
<sequence length="76" mass="8539">MRSQLEVTYEDGTWSEKSPASSLVTSFLQAAHPSLFKLNMKQLQTTGQLHPVYLGSREEHYSHPQPGTGHPPHYCS</sequence>
<dbReference type="Proteomes" id="UP000234681">
    <property type="component" value="Chromosome 6"/>
</dbReference>
<reference evidence="3" key="1">
    <citation type="submission" date="2005-09" db="EMBL/GenBank/DDBJ databases">
        <authorList>
            <person name="Mural R.J."/>
            <person name="Li P.W."/>
            <person name="Adams M.D."/>
            <person name="Amanatides P.G."/>
            <person name="Baden-Tillson H."/>
            <person name="Barnstead M."/>
            <person name="Chin S.H."/>
            <person name="Dew I."/>
            <person name="Evans C.A."/>
            <person name="Ferriera S."/>
            <person name="Flanigan M."/>
            <person name="Fosler C."/>
            <person name="Glodek A."/>
            <person name="Gu Z."/>
            <person name="Holt R.A."/>
            <person name="Jennings D."/>
            <person name="Kraft C.L."/>
            <person name="Lu F."/>
            <person name="Nguyen T."/>
            <person name="Nusskern D.R."/>
            <person name="Pfannkoch C.M."/>
            <person name="Sitter C."/>
            <person name="Sutton G.G."/>
            <person name="Venter J.C."/>
            <person name="Wang Z."/>
            <person name="Woodage T."/>
            <person name="Zheng X.H."/>
            <person name="Zhong F."/>
        </authorList>
    </citation>
    <scope>NUCLEOTIDE SEQUENCE [LARGE SCALE GENOMIC DNA]</scope>
    <source>
        <strain>BN</strain>
        <strain evidence="3">Sprague-Dawley</strain>
    </source>
</reference>